<comment type="caution">
    <text evidence="4">The sequence shown here is derived from an EMBL/GenBank/DDBJ whole genome shotgun (WGS) entry which is preliminary data.</text>
</comment>
<feature type="region of interest" description="Disordered" evidence="1">
    <location>
        <begin position="1"/>
        <end position="50"/>
    </location>
</feature>
<evidence type="ECO:0000256" key="2">
    <source>
        <dbReference type="SAM" id="Phobius"/>
    </source>
</evidence>
<dbReference type="PANTHER" id="PTHR23028:SF53">
    <property type="entry name" value="ACYL_TRANSF_3 DOMAIN-CONTAINING PROTEIN"/>
    <property type="match status" value="1"/>
</dbReference>
<feature type="domain" description="Acyltransferase 3" evidence="3">
    <location>
        <begin position="60"/>
        <end position="377"/>
    </location>
</feature>
<dbReference type="GO" id="GO:0009103">
    <property type="term" value="P:lipopolysaccharide biosynthetic process"/>
    <property type="evidence" value="ECO:0007669"/>
    <property type="project" value="TreeGrafter"/>
</dbReference>
<gene>
    <name evidence="4" type="ORF">N866_11040</name>
</gene>
<keyword evidence="2" id="KW-1133">Transmembrane helix</keyword>
<dbReference type="OrthoDB" id="9807745at2"/>
<sequence length="449" mass="48735">MVTTRPSALGAPLRTPQGHPQDRPQGTGRGRPGDSASGAGNRAAPSSAGTAAPVARDRMYALDALRFAAAVGVVLYHFTARWHRGWGEAPGEVFPVLGHVSTYFALAPELFFVVSGFVILWTAWGRSVPAVAASRLARIYPAYWAALALTSGLLLFLWSDGKQISWGEVAVNATLLQEVVGVRHVDGVYWTLWVELRFYLLIVLLVAIGLTRNRVLAFAGLWPVVALAVAWADVPVLETLLISRYAPLFAGGMLLYLLYRDGHARLPWVLLVGNVVLAVNNIVPAQMQSLGKNTVFEPNPWLLGVLTVGCFVAVGALALTRLRTISWAPLAALGALTYPLYLVHEFWGWWVIARLSPTLPPWVVLGVAVTLVVALATALHHAIEKPSSPRVRRWLERRLTAWAERVSRRQVPGTPPTTPAGREPSRIPAQSSALRASSSWTAEPTPPGR</sequence>
<keyword evidence="2" id="KW-0472">Membrane</keyword>
<feature type="transmembrane region" description="Helical" evidence="2">
    <location>
        <begin position="299"/>
        <end position="320"/>
    </location>
</feature>
<dbReference type="GO" id="GO:0016747">
    <property type="term" value="F:acyltransferase activity, transferring groups other than amino-acyl groups"/>
    <property type="evidence" value="ECO:0007669"/>
    <property type="project" value="InterPro"/>
</dbReference>
<proteinExistence type="predicted"/>
<evidence type="ECO:0000259" key="3">
    <source>
        <dbReference type="Pfam" id="PF01757"/>
    </source>
</evidence>
<feature type="transmembrane region" description="Helical" evidence="2">
    <location>
        <begin position="362"/>
        <end position="383"/>
    </location>
</feature>
<reference evidence="4 5" key="1">
    <citation type="submission" date="2014-01" db="EMBL/GenBank/DDBJ databases">
        <title>Actinotalea ferrariae CF5-4.</title>
        <authorList>
            <person name="Chen F."/>
            <person name="Li Y."/>
            <person name="Wang G."/>
        </authorList>
    </citation>
    <scope>NUCLEOTIDE SEQUENCE [LARGE SCALE GENOMIC DNA]</scope>
    <source>
        <strain evidence="4 5">CF5-4</strain>
    </source>
</reference>
<feature type="transmembrane region" description="Helical" evidence="2">
    <location>
        <begin position="64"/>
        <end position="83"/>
    </location>
</feature>
<keyword evidence="2" id="KW-0812">Transmembrane</keyword>
<keyword evidence="4" id="KW-0012">Acyltransferase</keyword>
<feature type="region of interest" description="Disordered" evidence="1">
    <location>
        <begin position="406"/>
        <end position="449"/>
    </location>
</feature>
<feature type="compositionally biased region" description="Polar residues" evidence="1">
    <location>
        <begin position="428"/>
        <end position="442"/>
    </location>
</feature>
<feature type="transmembrane region" description="Helical" evidence="2">
    <location>
        <begin position="188"/>
        <end position="208"/>
    </location>
</feature>
<dbReference type="Proteomes" id="UP000019753">
    <property type="component" value="Unassembled WGS sequence"/>
</dbReference>
<dbReference type="EMBL" id="AXCW01000306">
    <property type="protein sequence ID" value="EYR62181.1"/>
    <property type="molecule type" value="Genomic_DNA"/>
</dbReference>
<accession>A0A021VLY3</accession>
<dbReference type="PANTHER" id="PTHR23028">
    <property type="entry name" value="ACETYLTRANSFERASE"/>
    <property type="match status" value="1"/>
</dbReference>
<dbReference type="InterPro" id="IPR050879">
    <property type="entry name" value="Acyltransferase_3"/>
</dbReference>
<feature type="transmembrane region" description="Helical" evidence="2">
    <location>
        <begin position="327"/>
        <end position="350"/>
    </location>
</feature>
<feature type="transmembrane region" description="Helical" evidence="2">
    <location>
        <begin position="266"/>
        <end position="287"/>
    </location>
</feature>
<name>A0A021VLY3_9CELL</name>
<dbReference type="Pfam" id="PF01757">
    <property type="entry name" value="Acyl_transf_3"/>
    <property type="match status" value="1"/>
</dbReference>
<dbReference type="InterPro" id="IPR002656">
    <property type="entry name" value="Acyl_transf_3_dom"/>
</dbReference>
<feature type="transmembrane region" description="Helical" evidence="2">
    <location>
        <begin position="136"/>
        <end position="158"/>
    </location>
</feature>
<feature type="transmembrane region" description="Helical" evidence="2">
    <location>
        <begin position="240"/>
        <end position="259"/>
    </location>
</feature>
<protein>
    <submittedName>
        <fullName evidence="4">Acyltransferase</fullName>
    </submittedName>
</protein>
<evidence type="ECO:0000313" key="5">
    <source>
        <dbReference type="Proteomes" id="UP000019753"/>
    </source>
</evidence>
<keyword evidence="4" id="KW-0808">Transferase</keyword>
<dbReference type="GO" id="GO:0016020">
    <property type="term" value="C:membrane"/>
    <property type="evidence" value="ECO:0007669"/>
    <property type="project" value="TreeGrafter"/>
</dbReference>
<dbReference type="AlphaFoldDB" id="A0A021VLY3"/>
<feature type="transmembrane region" description="Helical" evidence="2">
    <location>
        <begin position="215"/>
        <end position="234"/>
    </location>
</feature>
<keyword evidence="5" id="KW-1185">Reference proteome</keyword>
<evidence type="ECO:0000256" key="1">
    <source>
        <dbReference type="SAM" id="MobiDB-lite"/>
    </source>
</evidence>
<evidence type="ECO:0000313" key="4">
    <source>
        <dbReference type="EMBL" id="EYR62181.1"/>
    </source>
</evidence>
<feature type="transmembrane region" description="Helical" evidence="2">
    <location>
        <begin position="103"/>
        <end position="124"/>
    </location>
</feature>
<organism evidence="4 5">
    <name type="scientific">Actinotalea ferrariae CF5-4</name>
    <dbReference type="NCBI Taxonomy" id="948458"/>
    <lineage>
        <taxon>Bacteria</taxon>
        <taxon>Bacillati</taxon>
        <taxon>Actinomycetota</taxon>
        <taxon>Actinomycetes</taxon>
        <taxon>Micrococcales</taxon>
        <taxon>Cellulomonadaceae</taxon>
        <taxon>Actinotalea</taxon>
    </lineage>
</organism>